<dbReference type="PATRIC" id="fig|1447263.3.peg.411"/>
<evidence type="ECO:0000256" key="1">
    <source>
        <dbReference type="SAM" id="Phobius"/>
    </source>
</evidence>
<comment type="caution">
    <text evidence="2">The sequence shown here is derived from an EMBL/GenBank/DDBJ whole genome shotgun (WGS) entry which is preliminary data.</text>
</comment>
<sequence>MLKRFYEYLAVPEISGKRIGLFRTLAAIFGGLIVSYLGMTLVAFIIPLEVKQSGIISIMFNTFAWACTATWIALSYTKLAALLKVLIPTVIFSISLYILY</sequence>
<evidence type="ECO:0000313" key="2">
    <source>
        <dbReference type="EMBL" id="KLE11147.1"/>
    </source>
</evidence>
<dbReference type="AlphaFoldDB" id="A0A0G9KX52"/>
<feature type="transmembrane region" description="Helical" evidence="1">
    <location>
        <begin position="54"/>
        <end position="74"/>
    </location>
</feature>
<accession>A0A0G9KX52</accession>
<gene>
    <name evidence="2" type="ORF">AF80_02135</name>
</gene>
<dbReference type="EMBL" id="JAIW01000013">
    <property type="protein sequence ID" value="KLE11147.1"/>
    <property type="molecule type" value="Genomic_DNA"/>
</dbReference>
<protein>
    <submittedName>
        <fullName evidence="2">Uncharacterized protein</fullName>
    </submittedName>
</protein>
<feature type="transmembrane region" description="Helical" evidence="1">
    <location>
        <begin position="21"/>
        <end position="48"/>
    </location>
</feature>
<keyword evidence="1" id="KW-0812">Transmembrane</keyword>
<dbReference type="Proteomes" id="UP000035154">
    <property type="component" value="Unassembled WGS sequence"/>
</dbReference>
<evidence type="ECO:0000313" key="3">
    <source>
        <dbReference type="Proteomes" id="UP000035154"/>
    </source>
</evidence>
<organism evidence="2 3">
    <name type="scientific">Aliarcobacter butzleri L355</name>
    <dbReference type="NCBI Taxonomy" id="1447263"/>
    <lineage>
        <taxon>Bacteria</taxon>
        <taxon>Pseudomonadati</taxon>
        <taxon>Campylobacterota</taxon>
        <taxon>Epsilonproteobacteria</taxon>
        <taxon>Campylobacterales</taxon>
        <taxon>Arcobacteraceae</taxon>
        <taxon>Aliarcobacter</taxon>
    </lineage>
</organism>
<feature type="transmembrane region" description="Helical" evidence="1">
    <location>
        <begin position="81"/>
        <end position="99"/>
    </location>
</feature>
<keyword evidence="1" id="KW-0472">Membrane</keyword>
<keyword evidence="1" id="KW-1133">Transmembrane helix</keyword>
<name>A0A0G9KX52_9BACT</name>
<reference evidence="2 3" key="1">
    <citation type="submission" date="2014-01" db="EMBL/GenBank/DDBJ databases">
        <title>Development of a Comparative Genomic Fingerprinting Assay for High Resolution Genotyping of Arcobacter butzleri.</title>
        <authorList>
            <person name="Webb A.L."/>
            <person name="Inglis G.D."/>
            <person name="Kruczkiewicz P."/>
            <person name="Selinger L.B."/>
            <person name="Taboada E.N."/>
        </authorList>
    </citation>
    <scope>NUCLEOTIDE SEQUENCE [LARGE SCALE GENOMIC DNA]</scope>
    <source>
        <strain evidence="2 3">L355</strain>
    </source>
</reference>
<dbReference type="RefSeq" id="WP_046997840.1">
    <property type="nucleotide sequence ID" value="NZ_JAIW01000013.1"/>
</dbReference>
<proteinExistence type="predicted"/>